<feature type="chain" id="PRO_5018007656" description="Ribosomal protein s17" evidence="2">
    <location>
        <begin position="20"/>
        <end position="564"/>
    </location>
</feature>
<keyword evidence="4" id="KW-1185">Reference proteome</keyword>
<reference evidence="3 4" key="1">
    <citation type="journal article" date="2018" name="Mol. Ecol.">
        <title>The obligate alkalophilic soda-lake fungus Sodiomyces alkalinus has shifted to a protein diet.</title>
        <authorList>
            <person name="Grum-Grzhimaylo A.A."/>
            <person name="Falkoski D.L."/>
            <person name="van den Heuvel J."/>
            <person name="Valero-Jimenez C.A."/>
            <person name="Min B."/>
            <person name="Choi I.G."/>
            <person name="Lipzen A."/>
            <person name="Daum C.G."/>
            <person name="Aanen D.K."/>
            <person name="Tsang A."/>
            <person name="Henrissat B."/>
            <person name="Bilanenko E.N."/>
            <person name="de Vries R.P."/>
            <person name="van Kan J.A.L."/>
            <person name="Grigoriev I.V."/>
            <person name="Debets A.J.M."/>
        </authorList>
    </citation>
    <scope>NUCLEOTIDE SEQUENCE [LARGE SCALE GENOMIC DNA]</scope>
    <source>
        <strain evidence="3 4">F11</strain>
    </source>
</reference>
<feature type="region of interest" description="Disordered" evidence="1">
    <location>
        <begin position="39"/>
        <end position="125"/>
    </location>
</feature>
<dbReference type="RefSeq" id="XP_028469527.1">
    <property type="nucleotide sequence ID" value="XM_028609753.1"/>
</dbReference>
<protein>
    <recommendedName>
        <fullName evidence="5">Ribosomal protein s17</fullName>
    </recommendedName>
</protein>
<dbReference type="PANTHER" id="PTHR34587">
    <property type="entry name" value="VWFA DOMAIN-CONTAINING PROTEIN"/>
    <property type="match status" value="1"/>
</dbReference>
<dbReference type="AlphaFoldDB" id="A0A3N2Q4N2"/>
<proteinExistence type="predicted"/>
<dbReference type="EMBL" id="ML119052">
    <property type="protein sequence ID" value="ROT41721.1"/>
    <property type="molecule type" value="Genomic_DNA"/>
</dbReference>
<dbReference type="Proteomes" id="UP000272025">
    <property type="component" value="Unassembled WGS sequence"/>
</dbReference>
<dbReference type="GeneID" id="39578231"/>
<feature type="compositionally biased region" description="Low complexity" evidence="1">
    <location>
        <begin position="353"/>
        <end position="378"/>
    </location>
</feature>
<evidence type="ECO:0000256" key="2">
    <source>
        <dbReference type="SAM" id="SignalP"/>
    </source>
</evidence>
<evidence type="ECO:0008006" key="5">
    <source>
        <dbReference type="Google" id="ProtNLM"/>
    </source>
</evidence>
<organism evidence="3 4">
    <name type="scientific">Sodiomyces alkalinus (strain CBS 110278 / VKM F-3762 / F11)</name>
    <name type="common">Alkaliphilic filamentous fungus</name>
    <dbReference type="NCBI Taxonomy" id="1314773"/>
    <lineage>
        <taxon>Eukaryota</taxon>
        <taxon>Fungi</taxon>
        <taxon>Dikarya</taxon>
        <taxon>Ascomycota</taxon>
        <taxon>Pezizomycotina</taxon>
        <taxon>Sordariomycetes</taxon>
        <taxon>Hypocreomycetidae</taxon>
        <taxon>Glomerellales</taxon>
        <taxon>Plectosphaerellaceae</taxon>
        <taxon>Sodiomyces</taxon>
    </lineage>
</organism>
<name>A0A3N2Q4N2_SODAK</name>
<sequence>MHITHFVTALAGLSAVAEAGILNRHSSPYSRMVARRQFGGGFNGGNRRFRGGGGGGFGDNNNNDNNNNDSNNDGNNGDNNNDGNNNDGNNDNDNNNGDNNNSDNNNNDGGNNDGGNNGNDGGVNTCLVPELIQQGSNQPGQPGEGGVESAVASWLTYVLLNRDAANFINFCQGQELTNGEQKTGGSCNGIPMGRIPAQNRMVSSILVNPSHDDSIEPNVDFDIQVRVANFAPGAFTDAQTTYYSSPQDLDGAGRIIGHTHVTVQDLGGSLTPDQPLDASTFVFFKGINDQGDGNGLLSATVTGGLPPGNYRVCTMFAAANHQPVIMPVAQRGAQDDCNKFTVGQGNNNGGGNNNNNDGGNNNNNGGDNNNDGGNNNNDGGDDNNDDGDDNDGGDNNNGGDDNNGGGDDTNGVDDNNDGGDDTNGGGDNNDGGDNTNGGGDNNDGDNNNGGGFPNFGGGGGRFNGGNNNNSNGGGNNNSGGGGSGGASAANAIAGIAAPEITQSGNGDRPFQVNGNTFTDQQTAAVRACDIQSNLCSDAVNGGQAPGSTLQSCRDQIPACVAELS</sequence>
<feature type="signal peptide" evidence="2">
    <location>
        <begin position="1"/>
        <end position="19"/>
    </location>
</feature>
<keyword evidence="2" id="KW-0732">Signal</keyword>
<feature type="compositionally biased region" description="Gly residues" evidence="1">
    <location>
        <begin position="421"/>
        <end position="463"/>
    </location>
</feature>
<dbReference type="OrthoDB" id="2336871at2759"/>
<feature type="compositionally biased region" description="Acidic residues" evidence="1">
    <location>
        <begin position="410"/>
        <end position="420"/>
    </location>
</feature>
<gene>
    <name evidence="3" type="ORF">SODALDRAFT_322799</name>
</gene>
<dbReference type="InterPro" id="IPR053216">
    <property type="entry name" value="Appressorial_penetr-assoc"/>
</dbReference>
<feature type="compositionally biased region" description="Gly residues" evidence="1">
    <location>
        <begin position="471"/>
        <end position="485"/>
    </location>
</feature>
<evidence type="ECO:0000313" key="3">
    <source>
        <dbReference type="EMBL" id="ROT41721.1"/>
    </source>
</evidence>
<evidence type="ECO:0000256" key="1">
    <source>
        <dbReference type="SAM" id="MobiDB-lite"/>
    </source>
</evidence>
<feature type="compositionally biased region" description="Acidic residues" evidence="1">
    <location>
        <begin position="379"/>
        <end position="392"/>
    </location>
</feature>
<dbReference type="PANTHER" id="PTHR34587:SF2">
    <property type="entry name" value="G-PROTEIN COUPLED RECEPTORS FAMILY 1 PROFILE DOMAIN-CONTAINING PROTEIN"/>
    <property type="match status" value="1"/>
</dbReference>
<feature type="region of interest" description="Disordered" evidence="1">
    <location>
        <begin position="337"/>
        <end position="486"/>
    </location>
</feature>
<feature type="compositionally biased region" description="Low complexity" evidence="1">
    <location>
        <begin position="59"/>
        <end position="110"/>
    </location>
</feature>
<accession>A0A3N2Q4N2</accession>
<evidence type="ECO:0000313" key="4">
    <source>
        <dbReference type="Proteomes" id="UP000272025"/>
    </source>
</evidence>
<dbReference type="STRING" id="1314773.A0A3N2Q4N2"/>
<feature type="compositionally biased region" description="Gly residues" evidence="1">
    <location>
        <begin position="111"/>
        <end position="121"/>
    </location>
</feature>